<proteinExistence type="predicted"/>
<reference evidence="1 2" key="1">
    <citation type="submission" date="2020-08" db="EMBL/GenBank/DDBJ databases">
        <title>Sequencing the genomes of 1000 actinobacteria strains.</title>
        <authorList>
            <person name="Klenk H.-P."/>
        </authorList>
    </citation>
    <scope>NUCLEOTIDE SEQUENCE [LARGE SCALE GENOMIC DNA]</scope>
    <source>
        <strain evidence="1 2">DSM 19600</strain>
    </source>
</reference>
<comment type="caution">
    <text evidence="1">The sequence shown here is derived from an EMBL/GenBank/DDBJ whole genome shotgun (WGS) entry which is preliminary data.</text>
</comment>
<gene>
    <name evidence="1" type="ORF">BKA10_002878</name>
</gene>
<organism evidence="1 2">
    <name type="scientific">Microbacterium invictum</name>
    <dbReference type="NCBI Taxonomy" id="515415"/>
    <lineage>
        <taxon>Bacteria</taxon>
        <taxon>Bacillati</taxon>
        <taxon>Actinomycetota</taxon>
        <taxon>Actinomycetes</taxon>
        <taxon>Micrococcales</taxon>
        <taxon>Microbacteriaceae</taxon>
        <taxon>Microbacterium</taxon>
    </lineage>
</organism>
<evidence type="ECO:0000313" key="1">
    <source>
        <dbReference type="EMBL" id="MBB4141084.1"/>
    </source>
</evidence>
<dbReference type="AlphaFoldDB" id="A0AA40SRT0"/>
<dbReference type="EMBL" id="JACIFH010000001">
    <property type="protein sequence ID" value="MBB4141084.1"/>
    <property type="molecule type" value="Genomic_DNA"/>
</dbReference>
<protein>
    <submittedName>
        <fullName evidence="1">Uncharacterized protein</fullName>
    </submittedName>
</protein>
<sequence length="354" mass="39603">MSAFLRPRSLLLLRNVLAEPGPIAHTAIDALGPEQTTRHVRALLVQYGLLATVDYHLQRFERWISEAAQTISDPVARSAFTQYANWKHLRELRAKPGPISGSLAGSRRRELRIIKDLLEWAEREGTSLEQLTQGQVDHWSTTGTERHRVQGFLRWARRNRLARDLSVFRAHPPAPTIGGLSDERRQRLLADVLRNDDILAGTRLAAALVLLYGIHPHRIARITLDRVDSVNGLARIRIGSEHLYLPNELGIVAEAVIAARTARRLLHDVHDGVWLLPGTRPGYPLANTTLTRRLREIGVTVAPARRGALTSLAAQLHPVVLADLTGIHIRTAIVWRDAVAASRSRYVDELLQPE</sequence>
<name>A0AA40SRT0_9MICO</name>
<dbReference type="RefSeq" id="WP_206686703.1">
    <property type="nucleotide sequence ID" value="NZ_JADIJD010000002.1"/>
</dbReference>
<dbReference type="Proteomes" id="UP000549113">
    <property type="component" value="Unassembled WGS sequence"/>
</dbReference>
<evidence type="ECO:0000313" key="2">
    <source>
        <dbReference type="Proteomes" id="UP000549113"/>
    </source>
</evidence>
<accession>A0AA40SRT0</accession>
<keyword evidence="2" id="KW-1185">Reference proteome</keyword>